<dbReference type="Proteomes" id="UP000183447">
    <property type="component" value="Unassembled WGS sequence"/>
</dbReference>
<dbReference type="AlphaFoldDB" id="A0A1K2HTG6"/>
<organism evidence="4 5">
    <name type="scientific">Devosia enhydra</name>
    <dbReference type="NCBI Taxonomy" id="665118"/>
    <lineage>
        <taxon>Bacteria</taxon>
        <taxon>Pseudomonadati</taxon>
        <taxon>Pseudomonadota</taxon>
        <taxon>Alphaproteobacteria</taxon>
        <taxon>Hyphomicrobiales</taxon>
        <taxon>Devosiaceae</taxon>
        <taxon>Devosia</taxon>
    </lineage>
</organism>
<evidence type="ECO:0000259" key="3">
    <source>
        <dbReference type="Pfam" id="PF20072"/>
    </source>
</evidence>
<protein>
    <recommendedName>
        <fullName evidence="3">DUF6468 domain-containing protein</fullName>
    </recommendedName>
</protein>
<evidence type="ECO:0000256" key="1">
    <source>
        <dbReference type="SAM" id="MobiDB-lite"/>
    </source>
</evidence>
<dbReference type="EMBL" id="FPKU01000001">
    <property type="protein sequence ID" value="SFZ81521.1"/>
    <property type="molecule type" value="Genomic_DNA"/>
</dbReference>
<dbReference type="OrthoDB" id="8005993at2"/>
<feature type="transmembrane region" description="Helical" evidence="2">
    <location>
        <begin position="6"/>
        <end position="27"/>
    </location>
</feature>
<proteinExistence type="predicted"/>
<gene>
    <name evidence="4" type="ORF">SAMN02983003_0544</name>
</gene>
<feature type="domain" description="DUF6468" evidence="3">
    <location>
        <begin position="35"/>
        <end position="110"/>
    </location>
</feature>
<dbReference type="InterPro" id="IPR045531">
    <property type="entry name" value="DUF6468"/>
</dbReference>
<evidence type="ECO:0000256" key="2">
    <source>
        <dbReference type="SAM" id="Phobius"/>
    </source>
</evidence>
<accession>A0A1K2HTG6</accession>
<evidence type="ECO:0000313" key="4">
    <source>
        <dbReference type="EMBL" id="SFZ81521.1"/>
    </source>
</evidence>
<feature type="compositionally biased region" description="Polar residues" evidence="1">
    <location>
        <begin position="123"/>
        <end position="133"/>
    </location>
</feature>
<reference evidence="4 5" key="1">
    <citation type="submission" date="2016-11" db="EMBL/GenBank/DDBJ databases">
        <authorList>
            <person name="Jaros S."/>
            <person name="Januszkiewicz K."/>
            <person name="Wedrychowicz H."/>
        </authorList>
    </citation>
    <scope>NUCLEOTIDE SEQUENCE [LARGE SCALE GENOMIC DNA]</scope>
    <source>
        <strain evidence="4 5">ATCC 23634</strain>
    </source>
</reference>
<dbReference type="RefSeq" id="WP_072338852.1">
    <property type="nucleotide sequence ID" value="NZ_FPKU01000001.1"/>
</dbReference>
<feature type="region of interest" description="Disordered" evidence="1">
    <location>
        <begin position="114"/>
        <end position="142"/>
    </location>
</feature>
<keyword evidence="2" id="KW-1133">Transmembrane helix</keyword>
<evidence type="ECO:0000313" key="5">
    <source>
        <dbReference type="Proteomes" id="UP000183447"/>
    </source>
</evidence>
<name>A0A1K2HTG6_9HYPH</name>
<keyword evidence="5" id="KW-1185">Reference proteome</keyword>
<keyword evidence="2" id="KW-0812">Transmembrane</keyword>
<keyword evidence="2" id="KW-0472">Membrane</keyword>
<sequence>MGGMPLGIVVEAAVAILLALTIGYCVVLNTRLKRLHADKEMLRQMIGDLVQATTLANTAISELKATARDAEASLATRLDMAGKVGLELSTHINSGQHLVEKIALITNAARPVKLAEPTPEPSRVQSALQQLSQRPRIGGTAA</sequence>
<dbReference type="Pfam" id="PF20072">
    <property type="entry name" value="DUF6468"/>
    <property type="match status" value="1"/>
</dbReference>
<dbReference type="STRING" id="665118.SAMN02983003_0544"/>